<evidence type="ECO:0000313" key="4">
    <source>
        <dbReference type="Proteomes" id="UP000503462"/>
    </source>
</evidence>
<evidence type="ECO:0000259" key="2">
    <source>
        <dbReference type="PROSITE" id="PS50206"/>
    </source>
</evidence>
<gene>
    <name evidence="3" type="ORF">AMS68_001272</name>
</gene>
<dbReference type="Pfam" id="PF00581">
    <property type="entry name" value="Rhodanese"/>
    <property type="match status" value="1"/>
</dbReference>
<organism evidence="3 4">
    <name type="scientific">Peltaster fructicola</name>
    <dbReference type="NCBI Taxonomy" id="286661"/>
    <lineage>
        <taxon>Eukaryota</taxon>
        <taxon>Fungi</taxon>
        <taxon>Dikarya</taxon>
        <taxon>Ascomycota</taxon>
        <taxon>Pezizomycotina</taxon>
        <taxon>Dothideomycetes</taxon>
        <taxon>Dothideomycetes incertae sedis</taxon>
        <taxon>Peltaster</taxon>
    </lineage>
</organism>
<evidence type="ECO:0000313" key="3">
    <source>
        <dbReference type="EMBL" id="QIW95754.1"/>
    </source>
</evidence>
<dbReference type="PANTHER" id="PTHR10828">
    <property type="entry name" value="M-PHASE INDUCER PHOSPHATASE DUAL SPECIFICITY PHOSPHATASE CDC25"/>
    <property type="match status" value="1"/>
</dbReference>
<dbReference type="PANTHER" id="PTHR10828:SF50">
    <property type="entry name" value="REDUCTASE (ARC2), PUTATIVE (AFU_ORTHOLOGUE AFUA_6G13400)-RELATED"/>
    <property type="match status" value="1"/>
</dbReference>
<feature type="region of interest" description="Disordered" evidence="1">
    <location>
        <begin position="154"/>
        <end position="186"/>
    </location>
</feature>
<dbReference type="SMART" id="SM00450">
    <property type="entry name" value="RHOD"/>
    <property type="match status" value="1"/>
</dbReference>
<reference evidence="3 4" key="1">
    <citation type="journal article" date="2016" name="Sci. Rep.">
        <title>Peltaster fructicola genome reveals evolution from an invasive phytopathogen to an ectophytic parasite.</title>
        <authorList>
            <person name="Xu C."/>
            <person name="Chen H."/>
            <person name="Gleason M.L."/>
            <person name="Xu J.R."/>
            <person name="Liu H."/>
            <person name="Zhang R."/>
            <person name="Sun G."/>
        </authorList>
    </citation>
    <scope>NUCLEOTIDE SEQUENCE [LARGE SCALE GENOMIC DNA]</scope>
    <source>
        <strain evidence="3 4">LNHT1506</strain>
    </source>
</reference>
<dbReference type="GO" id="GO:0005737">
    <property type="term" value="C:cytoplasm"/>
    <property type="evidence" value="ECO:0007669"/>
    <property type="project" value="TreeGrafter"/>
</dbReference>
<dbReference type="EMBL" id="CP051139">
    <property type="protein sequence ID" value="QIW95754.1"/>
    <property type="molecule type" value="Genomic_DNA"/>
</dbReference>
<dbReference type="PROSITE" id="PS50206">
    <property type="entry name" value="RHODANESE_3"/>
    <property type="match status" value="1"/>
</dbReference>
<dbReference type="GO" id="GO:0004725">
    <property type="term" value="F:protein tyrosine phosphatase activity"/>
    <property type="evidence" value="ECO:0007669"/>
    <property type="project" value="TreeGrafter"/>
</dbReference>
<dbReference type="InterPro" id="IPR036873">
    <property type="entry name" value="Rhodanese-like_dom_sf"/>
</dbReference>
<name>A0A6H0XM98_9PEZI</name>
<feature type="domain" description="Rhodanese" evidence="2">
    <location>
        <begin position="34"/>
        <end position="135"/>
    </location>
</feature>
<dbReference type="Gene3D" id="3.40.250.10">
    <property type="entry name" value="Rhodanese-like domain"/>
    <property type="match status" value="1"/>
</dbReference>
<feature type="compositionally biased region" description="Basic and acidic residues" evidence="1">
    <location>
        <begin position="176"/>
        <end position="186"/>
    </location>
</feature>
<sequence length="186" mass="21013">MADQQAAWYDAFPAPRLTAEVMPQRRAFMVLSMRIASMLIIDVRRTDYEGGSIRGSLNIPAQGLWWNRGMLYELAYKAGMEWVVFTCGSSQGRGPRCASWFLEHVREVAGDNDMQVMVLEGGIKGWVQAGPQFTQLMDGFDESHWQRMFAEQIANASQSSETPQQTTSKRPLSSIQDDHGGKRIQY</sequence>
<accession>A0A6H0XM98</accession>
<evidence type="ECO:0000256" key="1">
    <source>
        <dbReference type="SAM" id="MobiDB-lite"/>
    </source>
</evidence>
<proteinExistence type="predicted"/>
<dbReference type="InterPro" id="IPR001763">
    <property type="entry name" value="Rhodanese-like_dom"/>
</dbReference>
<dbReference type="OrthoDB" id="8300214at2759"/>
<protein>
    <recommendedName>
        <fullName evidence="2">Rhodanese domain-containing protein</fullName>
    </recommendedName>
</protein>
<dbReference type="SUPFAM" id="SSF52821">
    <property type="entry name" value="Rhodanese/Cell cycle control phosphatase"/>
    <property type="match status" value="1"/>
</dbReference>
<dbReference type="GO" id="GO:0005634">
    <property type="term" value="C:nucleus"/>
    <property type="evidence" value="ECO:0007669"/>
    <property type="project" value="TreeGrafter"/>
</dbReference>
<feature type="compositionally biased region" description="Low complexity" evidence="1">
    <location>
        <begin position="157"/>
        <end position="168"/>
    </location>
</feature>
<keyword evidence="4" id="KW-1185">Reference proteome</keyword>
<dbReference type="AlphaFoldDB" id="A0A6H0XM98"/>
<dbReference type="Proteomes" id="UP000503462">
    <property type="component" value="Chromosome 1"/>
</dbReference>